<dbReference type="InterPro" id="IPR029063">
    <property type="entry name" value="SAM-dependent_MTases_sf"/>
</dbReference>
<protein>
    <submittedName>
        <fullName evidence="7">Spermine synthase</fullName>
    </submittedName>
</protein>
<evidence type="ECO:0000256" key="3">
    <source>
        <dbReference type="ARBA" id="ARBA00023115"/>
    </source>
</evidence>
<dbReference type="Proteomes" id="UP000320048">
    <property type="component" value="Unassembled WGS sequence"/>
</dbReference>
<dbReference type="GO" id="GO:0010487">
    <property type="term" value="F:thermospermine synthase activity"/>
    <property type="evidence" value="ECO:0007669"/>
    <property type="project" value="TreeGrafter"/>
</dbReference>
<accession>A0A537JJ64</accession>
<dbReference type="AlphaFoldDB" id="A0A537JJ64"/>
<keyword evidence="3 4" id="KW-0620">Polyamine biosynthesis</keyword>
<dbReference type="InterPro" id="IPR030374">
    <property type="entry name" value="PABS"/>
</dbReference>
<dbReference type="PANTHER" id="PTHR43317:SF1">
    <property type="entry name" value="THERMOSPERMINE SYNTHASE ACAULIS5"/>
    <property type="match status" value="1"/>
</dbReference>
<dbReference type="Pfam" id="PF01564">
    <property type="entry name" value="Spermine_synth"/>
    <property type="match status" value="1"/>
</dbReference>
<feature type="transmembrane region" description="Helical" evidence="5">
    <location>
        <begin position="82"/>
        <end position="103"/>
    </location>
</feature>
<feature type="active site" description="Proton acceptor" evidence="4">
    <location>
        <position position="330"/>
    </location>
</feature>
<feature type="transmembrane region" description="Helical" evidence="5">
    <location>
        <begin position="43"/>
        <end position="62"/>
    </location>
</feature>
<dbReference type="PROSITE" id="PS51006">
    <property type="entry name" value="PABS_2"/>
    <property type="match status" value="1"/>
</dbReference>
<evidence type="ECO:0000259" key="6">
    <source>
        <dbReference type="PROSITE" id="PS51006"/>
    </source>
</evidence>
<name>A0A537JJ64_9BACT</name>
<dbReference type="NCBIfam" id="NF037959">
    <property type="entry name" value="MFS_SpdSyn"/>
    <property type="match status" value="1"/>
</dbReference>
<evidence type="ECO:0000256" key="5">
    <source>
        <dbReference type="SAM" id="Phobius"/>
    </source>
</evidence>
<comment type="caution">
    <text evidence="7">The sequence shown here is derived from an EMBL/GenBank/DDBJ whole genome shotgun (WGS) entry which is preliminary data.</text>
</comment>
<evidence type="ECO:0000256" key="2">
    <source>
        <dbReference type="ARBA" id="ARBA00022679"/>
    </source>
</evidence>
<feature type="domain" description="PABS" evidence="6">
    <location>
        <begin position="182"/>
        <end position="414"/>
    </location>
</feature>
<proteinExistence type="inferred from homology"/>
<comment type="similarity">
    <text evidence="1">Belongs to the spermidine/spermine synthase family.</text>
</comment>
<evidence type="ECO:0000256" key="1">
    <source>
        <dbReference type="ARBA" id="ARBA00007867"/>
    </source>
</evidence>
<keyword evidence="2 4" id="KW-0808">Transferase</keyword>
<evidence type="ECO:0000313" key="7">
    <source>
        <dbReference type="EMBL" id="TMI83597.1"/>
    </source>
</evidence>
<keyword evidence="5" id="KW-0472">Membrane</keyword>
<dbReference type="PANTHER" id="PTHR43317">
    <property type="entry name" value="THERMOSPERMINE SYNTHASE ACAULIS5"/>
    <property type="match status" value="1"/>
</dbReference>
<sequence>MIAPYFGNSVYVWGSLIGVFLAALSVGYVLGGRISTRWPHPGPFLTLVFLAGAATFPIPHFAGAALGQIAARDYGPRANPLIGSTVLFFIPSALMATVSPYAVRLRARSVEGVGNVAGMLYALSTLGSIVGTLLAAFVLISALGVRSIIQILGGTEMALAVAGLLWTRRAGAAAGAAAGMAVVWALTGSTPANAADVIHAWDTVYHRITVSDEGSVRYLRLDNYWQSARDRSDPLRTVFPYTDYLHLPVLFTPGFSRVLFVGMGGGTAPGRFHHDYPQTTIEVVEIDPEVVATARTLFALPDDPRLPVHVTDGRLWLRRSTARYDVIILDAYLIDTIPFHLATREFYRESAARLRPGGAVASNVIGAVRGPESRLFRAIYKTFRSVFPRVYVFPVGGGAPESLRNIILVGTGDPPLTRSEIVSRAAAAEQSGRIRIEGFSQDAATLLDGPIETRDVPILTDDYAPTDALIAPVR</sequence>
<dbReference type="EMBL" id="VBAO01000068">
    <property type="protein sequence ID" value="TMI83597.1"/>
    <property type="molecule type" value="Genomic_DNA"/>
</dbReference>
<dbReference type="CDD" id="cd02440">
    <property type="entry name" value="AdoMet_MTases"/>
    <property type="match status" value="1"/>
</dbReference>
<dbReference type="GO" id="GO:0006596">
    <property type="term" value="P:polyamine biosynthetic process"/>
    <property type="evidence" value="ECO:0007669"/>
    <property type="project" value="UniProtKB-UniRule"/>
</dbReference>
<evidence type="ECO:0000313" key="8">
    <source>
        <dbReference type="Proteomes" id="UP000320048"/>
    </source>
</evidence>
<reference evidence="7 8" key="1">
    <citation type="journal article" date="2019" name="Nat. Microbiol.">
        <title>Mediterranean grassland soil C-N compound turnover is dependent on rainfall and depth, and is mediated by genomically divergent microorganisms.</title>
        <authorList>
            <person name="Diamond S."/>
            <person name="Andeer P.F."/>
            <person name="Li Z."/>
            <person name="Crits-Christoph A."/>
            <person name="Burstein D."/>
            <person name="Anantharaman K."/>
            <person name="Lane K.R."/>
            <person name="Thomas B.C."/>
            <person name="Pan C."/>
            <person name="Northen T.R."/>
            <person name="Banfield J.F."/>
        </authorList>
    </citation>
    <scope>NUCLEOTIDE SEQUENCE [LARGE SCALE GENOMIC DNA]</scope>
    <source>
        <strain evidence="7">NP_7</strain>
    </source>
</reference>
<organism evidence="7 8">
    <name type="scientific">Candidatus Segetimicrobium genomatis</name>
    <dbReference type="NCBI Taxonomy" id="2569760"/>
    <lineage>
        <taxon>Bacteria</taxon>
        <taxon>Bacillati</taxon>
        <taxon>Candidatus Sysuimicrobiota</taxon>
        <taxon>Candidatus Sysuimicrobiia</taxon>
        <taxon>Candidatus Sysuimicrobiales</taxon>
        <taxon>Candidatus Segetimicrobiaceae</taxon>
        <taxon>Candidatus Segetimicrobium</taxon>
    </lineage>
</organism>
<dbReference type="Gene3D" id="3.40.50.150">
    <property type="entry name" value="Vaccinia Virus protein VP39"/>
    <property type="match status" value="1"/>
</dbReference>
<feature type="transmembrane region" description="Helical" evidence="5">
    <location>
        <begin position="115"/>
        <end position="142"/>
    </location>
</feature>
<dbReference type="SUPFAM" id="SSF53335">
    <property type="entry name" value="S-adenosyl-L-methionine-dependent methyltransferases"/>
    <property type="match status" value="1"/>
</dbReference>
<keyword evidence="5" id="KW-0812">Transmembrane</keyword>
<gene>
    <name evidence="7" type="ORF">E6H04_02580</name>
</gene>
<feature type="transmembrane region" description="Helical" evidence="5">
    <location>
        <begin position="12"/>
        <end position="31"/>
    </location>
</feature>
<evidence type="ECO:0000256" key="4">
    <source>
        <dbReference type="PROSITE-ProRule" id="PRU00354"/>
    </source>
</evidence>
<keyword evidence="5" id="KW-1133">Transmembrane helix</keyword>